<dbReference type="InterPro" id="IPR044736">
    <property type="entry name" value="Gid1/RanBPM/SPLA_SPRY"/>
</dbReference>
<proteinExistence type="predicted"/>
<feature type="domain" description="B30.2/SPRY" evidence="2">
    <location>
        <begin position="129"/>
        <end position="326"/>
    </location>
</feature>
<dbReference type="EMBL" id="JBICBT010000069">
    <property type="protein sequence ID" value="KAL3124544.1"/>
    <property type="molecule type" value="Genomic_DNA"/>
</dbReference>
<sequence>MATFSVALFTTLIGIGLIASSVRADQQQNETENGGDIKHLFGTDGIRENQNAMAEKMSGIEAKLEQIENGMRDSQNLLSNKLENGICENLNALAKKMAGIEAKLEKLIENDKQNGLTKKIENGMPENQTAPALMKNMANSTLFHFTHPMYRWNASDCDPEIVVNERTNSIQSNSRSFHFCSCRAWPIQMPSSAAGRIGIIYTEYRILAKNRNIFIGLSTKAMPLYYVVGDYRVSYSYADYGMVRSKNADAIGHEVKITENLPRFGTGDVVGCGLNWATRQLFFTKNGQRLDIANLYVDEGTEDLYPTVTLLFHGDAVEANFGPNFKYDLSKKF</sequence>
<dbReference type="InterPro" id="IPR003877">
    <property type="entry name" value="SPRY_dom"/>
</dbReference>
<organism evidence="3 4">
    <name type="scientific">Heterodera trifolii</name>
    <dbReference type="NCBI Taxonomy" id="157864"/>
    <lineage>
        <taxon>Eukaryota</taxon>
        <taxon>Metazoa</taxon>
        <taxon>Ecdysozoa</taxon>
        <taxon>Nematoda</taxon>
        <taxon>Chromadorea</taxon>
        <taxon>Rhabditida</taxon>
        <taxon>Tylenchina</taxon>
        <taxon>Tylenchomorpha</taxon>
        <taxon>Tylenchoidea</taxon>
        <taxon>Heteroderidae</taxon>
        <taxon>Heteroderinae</taxon>
        <taxon>Heterodera</taxon>
    </lineage>
</organism>
<gene>
    <name evidence="3" type="ORF">niasHT_000830</name>
</gene>
<comment type="caution">
    <text evidence="3">The sequence shown here is derived from an EMBL/GenBank/DDBJ whole genome shotgun (WGS) entry which is preliminary data.</text>
</comment>
<dbReference type="SUPFAM" id="SSF49899">
    <property type="entry name" value="Concanavalin A-like lectins/glucanases"/>
    <property type="match status" value="1"/>
</dbReference>
<dbReference type="PROSITE" id="PS50188">
    <property type="entry name" value="B302_SPRY"/>
    <property type="match status" value="1"/>
</dbReference>
<dbReference type="Proteomes" id="UP001620626">
    <property type="component" value="Unassembled WGS sequence"/>
</dbReference>
<name>A0ABD2MAK1_9BILA</name>
<dbReference type="Gene3D" id="2.60.120.920">
    <property type="match status" value="1"/>
</dbReference>
<dbReference type="Pfam" id="PF00622">
    <property type="entry name" value="SPRY"/>
    <property type="match status" value="1"/>
</dbReference>
<reference evidence="3 4" key="1">
    <citation type="submission" date="2024-10" db="EMBL/GenBank/DDBJ databases">
        <authorList>
            <person name="Kim D."/>
        </authorList>
    </citation>
    <scope>NUCLEOTIDE SEQUENCE [LARGE SCALE GENOMIC DNA]</scope>
    <source>
        <strain evidence="3">BH-2024</strain>
    </source>
</reference>
<feature type="signal peptide" evidence="1">
    <location>
        <begin position="1"/>
        <end position="24"/>
    </location>
</feature>
<dbReference type="SMART" id="SM00449">
    <property type="entry name" value="SPRY"/>
    <property type="match status" value="1"/>
</dbReference>
<keyword evidence="1" id="KW-0732">Signal</keyword>
<feature type="chain" id="PRO_5044821537" description="B30.2/SPRY domain-containing protein" evidence="1">
    <location>
        <begin position="25"/>
        <end position="333"/>
    </location>
</feature>
<dbReference type="InterPro" id="IPR001870">
    <property type="entry name" value="B30.2/SPRY"/>
</dbReference>
<evidence type="ECO:0000256" key="1">
    <source>
        <dbReference type="SAM" id="SignalP"/>
    </source>
</evidence>
<protein>
    <recommendedName>
        <fullName evidence="2">B30.2/SPRY domain-containing protein</fullName>
    </recommendedName>
</protein>
<evidence type="ECO:0000259" key="2">
    <source>
        <dbReference type="PROSITE" id="PS50188"/>
    </source>
</evidence>
<evidence type="ECO:0000313" key="3">
    <source>
        <dbReference type="EMBL" id="KAL3124544.1"/>
    </source>
</evidence>
<dbReference type="InterPro" id="IPR043136">
    <property type="entry name" value="B30.2/SPRY_sf"/>
</dbReference>
<evidence type="ECO:0000313" key="4">
    <source>
        <dbReference type="Proteomes" id="UP001620626"/>
    </source>
</evidence>
<dbReference type="AlphaFoldDB" id="A0ABD2MAK1"/>
<accession>A0ABD2MAK1</accession>
<dbReference type="InterPro" id="IPR013320">
    <property type="entry name" value="ConA-like_dom_sf"/>
</dbReference>
<dbReference type="CDD" id="cd12885">
    <property type="entry name" value="SPRY_RanBP_like"/>
    <property type="match status" value="1"/>
</dbReference>
<keyword evidence="4" id="KW-1185">Reference proteome</keyword>